<dbReference type="SUPFAM" id="SSF48264">
    <property type="entry name" value="Cytochrome P450"/>
    <property type="match status" value="1"/>
</dbReference>
<evidence type="ECO:0000313" key="9">
    <source>
        <dbReference type="Proteomes" id="UP001303160"/>
    </source>
</evidence>
<dbReference type="GO" id="GO:0005506">
    <property type="term" value="F:iron ion binding"/>
    <property type="evidence" value="ECO:0007669"/>
    <property type="project" value="InterPro"/>
</dbReference>
<sequence length="513" mass="57562">MLSLSHLPLLLPALFLYLFVRRILDNLFFHRLSSFPAPFYLRLSSLPLALISLFRREPEFLFQLSKKYPPSTRAIRISPNLLFFPHASALKSIYWSSTHNHKGSLYGTGALGPTSLFSTLPADDHKTLRKSLGGAHWSVSYLKNEQEPRIDSLVTSFVAQLRNFSEQSPRGEAISMGDKLAQFAADVMTLLVFGKPWGFIAHDRDEKRLLAAFRESLPLFSFAARCTSFRELILSSGLIRSLILPKMDDKTGSGYLASQGKLAVARREKERDEQLPDDGAGVRDYLDYTLDARDSKGEPLTRAQKEAHVTLLIQAGADTTGSALGSILRFILQDPDCLEKVEREIRTAEERGLLSTPVLYEETKQHLPYFVACIKEGLRLNPPAPNLFGRVILEKGGTVIDGVHVPQGAEVCSDPYTVGRDPEMYGPGAEAFRPERWLGGDEKRKAELEAASFVFSMGPRVCLGKEIAYMEMYKVLPEIVRRFEFDVVEPGKYVDRGGVAYNRGFKVLVRRRN</sequence>
<dbReference type="InterPro" id="IPR050121">
    <property type="entry name" value="Cytochrome_P450_monoxygenase"/>
</dbReference>
<evidence type="ECO:0000256" key="6">
    <source>
        <dbReference type="PIRSR" id="PIRSR602401-1"/>
    </source>
</evidence>
<dbReference type="InterPro" id="IPR002401">
    <property type="entry name" value="Cyt_P450_E_grp-I"/>
</dbReference>
<dbReference type="Pfam" id="PF00067">
    <property type="entry name" value="p450"/>
    <property type="match status" value="1"/>
</dbReference>
<name>A0AAN7AYZ6_9PEZI</name>
<comment type="cofactor">
    <cofactor evidence="1 6">
        <name>heme</name>
        <dbReference type="ChEBI" id="CHEBI:30413"/>
    </cofactor>
</comment>
<reference evidence="8" key="2">
    <citation type="submission" date="2023-05" db="EMBL/GenBank/DDBJ databases">
        <authorList>
            <consortium name="Lawrence Berkeley National Laboratory"/>
            <person name="Steindorff A."/>
            <person name="Hensen N."/>
            <person name="Bonometti L."/>
            <person name="Westerberg I."/>
            <person name="Brannstrom I.O."/>
            <person name="Guillou S."/>
            <person name="Cros-Aarteil S."/>
            <person name="Calhoun S."/>
            <person name="Haridas S."/>
            <person name="Kuo A."/>
            <person name="Mondo S."/>
            <person name="Pangilinan J."/>
            <person name="Riley R."/>
            <person name="Labutti K."/>
            <person name="Andreopoulos B."/>
            <person name="Lipzen A."/>
            <person name="Chen C."/>
            <person name="Yanf M."/>
            <person name="Daum C."/>
            <person name="Ng V."/>
            <person name="Clum A."/>
            <person name="Ohm R."/>
            <person name="Martin F."/>
            <person name="Silar P."/>
            <person name="Natvig D."/>
            <person name="Lalanne C."/>
            <person name="Gautier V."/>
            <person name="Ament-Velasquez S.L."/>
            <person name="Kruys A."/>
            <person name="Hutchinson M.I."/>
            <person name="Powell A.J."/>
            <person name="Barry K."/>
            <person name="Miller A.N."/>
            <person name="Grigoriev I.V."/>
            <person name="Debuchy R."/>
            <person name="Gladieux P."/>
            <person name="Thoren M.H."/>
            <person name="Johannesson H."/>
        </authorList>
    </citation>
    <scope>NUCLEOTIDE SEQUENCE</scope>
    <source>
        <strain evidence="8">CBS 315.58</strain>
    </source>
</reference>
<keyword evidence="4 6" id="KW-0479">Metal-binding</keyword>
<gene>
    <name evidence="8" type="ORF">QBC40DRAFT_276713</name>
</gene>
<dbReference type="PANTHER" id="PTHR24305">
    <property type="entry name" value="CYTOCHROME P450"/>
    <property type="match status" value="1"/>
</dbReference>
<keyword evidence="3 6" id="KW-0349">Heme</keyword>
<evidence type="ECO:0000256" key="1">
    <source>
        <dbReference type="ARBA" id="ARBA00001971"/>
    </source>
</evidence>
<dbReference type="InterPro" id="IPR036396">
    <property type="entry name" value="Cyt_P450_sf"/>
</dbReference>
<reference evidence="8" key="1">
    <citation type="journal article" date="2023" name="Mol. Phylogenet. Evol.">
        <title>Genome-scale phylogeny and comparative genomics of the fungal order Sordariales.</title>
        <authorList>
            <person name="Hensen N."/>
            <person name="Bonometti L."/>
            <person name="Westerberg I."/>
            <person name="Brannstrom I.O."/>
            <person name="Guillou S."/>
            <person name="Cros-Aarteil S."/>
            <person name="Calhoun S."/>
            <person name="Haridas S."/>
            <person name="Kuo A."/>
            <person name="Mondo S."/>
            <person name="Pangilinan J."/>
            <person name="Riley R."/>
            <person name="LaButti K."/>
            <person name="Andreopoulos B."/>
            <person name="Lipzen A."/>
            <person name="Chen C."/>
            <person name="Yan M."/>
            <person name="Daum C."/>
            <person name="Ng V."/>
            <person name="Clum A."/>
            <person name="Steindorff A."/>
            <person name="Ohm R.A."/>
            <person name="Martin F."/>
            <person name="Silar P."/>
            <person name="Natvig D.O."/>
            <person name="Lalanne C."/>
            <person name="Gautier V."/>
            <person name="Ament-Velasquez S.L."/>
            <person name="Kruys A."/>
            <person name="Hutchinson M.I."/>
            <person name="Powell A.J."/>
            <person name="Barry K."/>
            <person name="Miller A.N."/>
            <person name="Grigoriev I.V."/>
            <person name="Debuchy R."/>
            <person name="Gladieux P."/>
            <person name="Hiltunen Thoren M."/>
            <person name="Johannesson H."/>
        </authorList>
    </citation>
    <scope>NUCLEOTIDE SEQUENCE</scope>
    <source>
        <strain evidence="8">CBS 315.58</strain>
    </source>
</reference>
<evidence type="ECO:0000256" key="3">
    <source>
        <dbReference type="ARBA" id="ARBA00022617"/>
    </source>
</evidence>
<dbReference type="GO" id="GO:0020037">
    <property type="term" value="F:heme binding"/>
    <property type="evidence" value="ECO:0007669"/>
    <property type="project" value="InterPro"/>
</dbReference>
<accession>A0AAN7AYZ6</accession>
<dbReference type="InterPro" id="IPR001128">
    <property type="entry name" value="Cyt_P450"/>
</dbReference>
<organism evidence="8 9">
    <name type="scientific">Triangularia verruculosa</name>
    <dbReference type="NCBI Taxonomy" id="2587418"/>
    <lineage>
        <taxon>Eukaryota</taxon>
        <taxon>Fungi</taxon>
        <taxon>Dikarya</taxon>
        <taxon>Ascomycota</taxon>
        <taxon>Pezizomycotina</taxon>
        <taxon>Sordariomycetes</taxon>
        <taxon>Sordariomycetidae</taxon>
        <taxon>Sordariales</taxon>
        <taxon>Podosporaceae</taxon>
        <taxon>Triangularia</taxon>
    </lineage>
</organism>
<dbReference type="PROSITE" id="PS00086">
    <property type="entry name" value="CYTOCHROME_P450"/>
    <property type="match status" value="1"/>
</dbReference>
<dbReference type="InterPro" id="IPR017972">
    <property type="entry name" value="Cyt_P450_CS"/>
</dbReference>
<evidence type="ECO:0000256" key="4">
    <source>
        <dbReference type="ARBA" id="ARBA00022723"/>
    </source>
</evidence>
<comment type="similarity">
    <text evidence="2 7">Belongs to the cytochrome P450 family.</text>
</comment>
<dbReference type="PRINTS" id="PR00463">
    <property type="entry name" value="EP450I"/>
</dbReference>
<evidence type="ECO:0000256" key="5">
    <source>
        <dbReference type="ARBA" id="ARBA00023004"/>
    </source>
</evidence>
<comment type="caution">
    <text evidence="8">The sequence shown here is derived from an EMBL/GenBank/DDBJ whole genome shotgun (WGS) entry which is preliminary data.</text>
</comment>
<dbReference type="PANTHER" id="PTHR24305:SF232">
    <property type="entry name" value="P450, PUTATIVE (EUROFUNG)-RELATED"/>
    <property type="match status" value="1"/>
</dbReference>
<keyword evidence="5 6" id="KW-0408">Iron</keyword>
<protein>
    <submittedName>
        <fullName evidence="8">Cytochrome P450 E-class, group I</fullName>
    </submittedName>
</protein>
<dbReference type="Gene3D" id="1.10.630.10">
    <property type="entry name" value="Cytochrome P450"/>
    <property type="match status" value="1"/>
</dbReference>
<keyword evidence="7" id="KW-0503">Monooxygenase</keyword>
<dbReference type="EMBL" id="MU863898">
    <property type="protein sequence ID" value="KAK4202420.1"/>
    <property type="molecule type" value="Genomic_DNA"/>
</dbReference>
<dbReference type="PRINTS" id="PR00385">
    <property type="entry name" value="P450"/>
</dbReference>
<dbReference type="CDD" id="cd11060">
    <property type="entry name" value="CYP57A1-like"/>
    <property type="match status" value="1"/>
</dbReference>
<evidence type="ECO:0000313" key="8">
    <source>
        <dbReference type="EMBL" id="KAK4202420.1"/>
    </source>
</evidence>
<evidence type="ECO:0000256" key="2">
    <source>
        <dbReference type="ARBA" id="ARBA00010617"/>
    </source>
</evidence>
<dbReference type="AlphaFoldDB" id="A0AAN7AYZ6"/>
<dbReference type="GO" id="GO:0016705">
    <property type="term" value="F:oxidoreductase activity, acting on paired donors, with incorporation or reduction of molecular oxygen"/>
    <property type="evidence" value="ECO:0007669"/>
    <property type="project" value="InterPro"/>
</dbReference>
<dbReference type="Proteomes" id="UP001303160">
    <property type="component" value="Unassembled WGS sequence"/>
</dbReference>
<proteinExistence type="inferred from homology"/>
<dbReference type="GO" id="GO:0004497">
    <property type="term" value="F:monooxygenase activity"/>
    <property type="evidence" value="ECO:0007669"/>
    <property type="project" value="UniProtKB-KW"/>
</dbReference>
<keyword evidence="9" id="KW-1185">Reference proteome</keyword>
<evidence type="ECO:0000256" key="7">
    <source>
        <dbReference type="RuleBase" id="RU000461"/>
    </source>
</evidence>
<keyword evidence="7" id="KW-0560">Oxidoreductase</keyword>
<feature type="binding site" description="axial binding residue" evidence="6">
    <location>
        <position position="462"/>
    </location>
    <ligand>
        <name>heme</name>
        <dbReference type="ChEBI" id="CHEBI:30413"/>
    </ligand>
    <ligandPart>
        <name>Fe</name>
        <dbReference type="ChEBI" id="CHEBI:18248"/>
    </ligandPart>
</feature>